<dbReference type="EMBL" id="BMAR01000012">
    <property type="protein sequence ID" value="GFR46134.1"/>
    <property type="molecule type" value="Genomic_DNA"/>
</dbReference>
<accession>A0AAD3DS23</accession>
<sequence>ATAVATAEGSQQQPTITTTSNTASAATAQLVHALVVRCTALLLGRRLSLRGLAGMGWAVGVMLKCTAHSADLIAVRLWYDTWSRCLSHYDVAAAPVSELCDVLSAWAELQRSSAGSGSSEGVGSGSAAGGDGSSSSCYGLGSGSESASAVGGLAVEVDRRTRTRVLARLAPVLPSLPAPRLSALSHHLATLRWPLPPAWVQWLEECRSTAAAGQRARAAAGCDAGGGRGTAAGDGAGLRRTAEDA</sequence>
<name>A0AAD3DS23_9CHLO</name>
<feature type="non-terminal residue" evidence="2">
    <location>
        <position position="245"/>
    </location>
</feature>
<dbReference type="Proteomes" id="UP001054857">
    <property type="component" value="Unassembled WGS sequence"/>
</dbReference>
<feature type="region of interest" description="Disordered" evidence="1">
    <location>
        <begin position="220"/>
        <end position="245"/>
    </location>
</feature>
<evidence type="ECO:0000313" key="3">
    <source>
        <dbReference type="Proteomes" id="UP001054857"/>
    </source>
</evidence>
<keyword evidence="3" id="KW-1185">Reference proteome</keyword>
<gene>
    <name evidence="2" type="ORF">Agub_g7649</name>
</gene>
<evidence type="ECO:0000256" key="1">
    <source>
        <dbReference type="SAM" id="MobiDB-lite"/>
    </source>
</evidence>
<evidence type="ECO:0000313" key="2">
    <source>
        <dbReference type="EMBL" id="GFR46134.1"/>
    </source>
</evidence>
<organism evidence="2 3">
    <name type="scientific">Astrephomene gubernaculifera</name>
    <dbReference type="NCBI Taxonomy" id="47775"/>
    <lineage>
        <taxon>Eukaryota</taxon>
        <taxon>Viridiplantae</taxon>
        <taxon>Chlorophyta</taxon>
        <taxon>core chlorophytes</taxon>
        <taxon>Chlorophyceae</taxon>
        <taxon>CS clade</taxon>
        <taxon>Chlamydomonadales</taxon>
        <taxon>Astrephomenaceae</taxon>
        <taxon>Astrephomene</taxon>
    </lineage>
</organism>
<comment type="caution">
    <text evidence="2">The sequence shown here is derived from an EMBL/GenBank/DDBJ whole genome shotgun (WGS) entry which is preliminary data.</text>
</comment>
<feature type="compositionally biased region" description="Gly residues" evidence="1">
    <location>
        <begin position="223"/>
        <end position="236"/>
    </location>
</feature>
<protein>
    <submittedName>
        <fullName evidence="2">Uncharacterized protein</fullName>
    </submittedName>
</protein>
<reference evidence="2 3" key="1">
    <citation type="journal article" date="2021" name="Sci. Rep.">
        <title>Genome sequencing of the multicellular alga Astrephomene provides insights into convergent evolution of germ-soma differentiation.</title>
        <authorList>
            <person name="Yamashita S."/>
            <person name="Yamamoto K."/>
            <person name="Matsuzaki R."/>
            <person name="Suzuki S."/>
            <person name="Yamaguchi H."/>
            <person name="Hirooka S."/>
            <person name="Minakuchi Y."/>
            <person name="Miyagishima S."/>
            <person name="Kawachi M."/>
            <person name="Toyoda A."/>
            <person name="Nozaki H."/>
        </authorList>
    </citation>
    <scope>NUCLEOTIDE SEQUENCE [LARGE SCALE GENOMIC DNA]</scope>
    <source>
        <strain evidence="2 3">NIES-4017</strain>
    </source>
</reference>
<proteinExistence type="predicted"/>
<dbReference type="AlphaFoldDB" id="A0AAD3DS23"/>